<evidence type="ECO:0000313" key="3">
    <source>
        <dbReference type="Proteomes" id="UP000782241"/>
    </source>
</evidence>
<comment type="caution">
    <text evidence="2">The sequence shown here is derived from an EMBL/GenBank/DDBJ whole genome shotgun (WGS) entry which is preliminary data.</text>
</comment>
<dbReference type="AlphaFoldDB" id="A0A9P7GQZ8"/>
<protein>
    <submittedName>
        <fullName evidence="2">Uncharacterized protein</fullName>
    </submittedName>
</protein>
<reference evidence="2" key="1">
    <citation type="submission" date="2021-04" db="EMBL/GenBank/DDBJ databases">
        <title>Draft genome of Fusarium avenaceum strain F156N33, isolated from an atmospheric sample in Virginia.</title>
        <authorList>
            <person name="Yang S."/>
            <person name="Vinatzer B.A."/>
            <person name="Coleman J."/>
        </authorList>
    </citation>
    <scope>NUCLEOTIDE SEQUENCE</scope>
    <source>
        <strain evidence="2">F156N33</strain>
    </source>
</reference>
<evidence type="ECO:0000313" key="2">
    <source>
        <dbReference type="EMBL" id="KAG5655202.1"/>
    </source>
</evidence>
<organism evidence="2 3">
    <name type="scientific">Fusarium avenaceum</name>
    <dbReference type="NCBI Taxonomy" id="40199"/>
    <lineage>
        <taxon>Eukaryota</taxon>
        <taxon>Fungi</taxon>
        <taxon>Dikarya</taxon>
        <taxon>Ascomycota</taxon>
        <taxon>Pezizomycotina</taxon>
        <taxon>Sordariomycetes</taxon>
        <taxon>Hypocreomycetidae</taxon>
        <taxon>Hypocreales</taxon>
        <taxon>Nectriaceae</taxon>
        <taxon>Fusarium</taxon>
        <taxon>Fusarium tricinctum species complex</taxon>
    </lineage>
</organism>
<feature type="region of interest" description="Disordered" evidence="1">
    <location>
        <begin position="45"/>
        <end position="71"/>
    </location>
</feature>
<keyword evidence="3" id="KW-1185">Reference proteome</keyword>
<name>A0A9P7GQZ8_9HYPO</name>
<sequence>MSISCGKSLHDLSVENPWFAVHPLFWTARHLRLLQCSFSLQPTEATSDSNIHDHGDGHDASSPDQDEDEDELTRIAKRLATTRLGSLKALSVKKLLCPQGSPFYEVRGSPPFKFNNRRIHLPECDIYRVTTPDTPDNRPQPQTLPIIGYFHYDHVTQDREKALTPRLDPRGGFNWPVTRLYQRRLHGVTPDLWSEDPYLICLLLSLAQLQWRGEGSKSTTFPVSYLLLSSLAALAHTAKASLLVTNKTDSTHAHVFRADIPSDILQGLHEPKNSIHAVWPSIKHTKVPFQPYTNFSERIITQLVGVEYRSSVNVATADAIATLTTTPAKTTTATPTTDATATPTAISTTTTPTRRINKRKYNDATVPTWEVSPKRHAQGRQTPQCAGA</sequence>
<accession>A0A9P7GQZ8</accession>
<feature type="compositionally biased region" description="Basic and acidic residues" evidence="1">
    <location>
        <begin position="50"/>
        <end position="61"/>
    </location>
</feature>
<dbReference type="Proteomes" id="UP000782241">
    <property type="component" value="Unassembled WGS sequence"/>
</dbReference>
<feature type="region of interest" description="Disordered" evidence="1">
    <location>
        <begin position="331"/>
        <end position="388"/>
    </location>
</feature>
<proteinExistence type="predicted"/>
<feature type="compositionally biased region" description="Polar residues" evidence="1">
    <location>
        <begin position="379"/>
        <end position="388"/>
    </location>
</feature>
<feature type="compositionally biased region" description="Low complexity" evidence="1">
    <location>
        <begin position="331"/>
        <end position="353"/>
    </location>
</feature>
<dbReference type="EMBL" id="JAGPUO010000033">
    <property type="protein sequence ID" value="KAG5655202.1"/>
    <property type="molecule type" value="Genomic_DNA"/>
</dbReference>
<evidence type="ECO:0000256" key="1">
    <source>
        <dbReference type="SAM" id="MobiDB-lite"/>
    </source>
</evidence>
<gene>
    <name evidence="2" type="ORF">KAF25_010936</name>
</gene>